<sequence length="112" mass="12069">MMKKSMARVGVALAGLTLSLTAGTGLAGAEPDVSALVDSPCSFDQAMTAVRTENPLAAQYLDKYPANIEFIRVFLGSPRDERVNLLNQIKNNPGADVAFPVFRQMLTSCTKY</sequence>
<dbReference type="InterPro" id="IPR032407">
    <property type="entry name" value="MHB"/>
</dbReference>
<evidence type="ECO:0000256" key="1">
    <source>
        <dbReference type="SAM" id="SignalP"/>
    </source>
</evidence>
<accession>A0A2U9PI65</accession>
<dbReference type="RefSeq" id="WP_003891705.1">
    <property type="nucleotide sequence ID" value="NZ_CP027541.1"/>
</dbReference>
<feature type="chain" id="PRO_5039718027" description="Hemophore-related protein" evidence="1">
    <location>
        <begin position="23"/>
        <end position="112"/>
    </location>
</feature>
<reference evidence="3" key="2">
    <citation type="submission" date="2018-03" db="EMBL/GenBank/DDBJ databases">
        <authorList>
            <person name="Derbyshire K."/>
            <person name="Gray T.A."/>
            <person name="Champion M."/>
        </authorList>
    </citation>
    <scope>NUCLEOTIDE SEQUENCE [LARGE SCALE GENOMIC DNA]</scope>
    <source>
        <strain evidence="3">MKD8</strain>
    </source>
</reference>
<proteinExistence type="predicted"/>
<dbReference type="GO" id="GO:0020037">
    <property type="term" value="F:heme binding"/>
    <property type="evidence" value="ECO:0007669"/>
    <property type="project" value="InterPro"/>
</dbReference>
<reference evidence="2 3" key="1">
    <citation type="journal article" date="2013" name="Genome Announc.">
        <title>Draft genome sequence of MKD8, a conjugal recipient Mycobacterium smegmatis strain.</title>
        <authorList>
            <person name="Gray T.A."/>
            <person name="Palumbo M.J."/>
            <person name="Derbyshire K.M."/>
        </authorList>
    </citation>
    <scope>NUCLEOTIDE SEQUENCE [LARGE SCALE GENOMIC DNA]</scope>
    <source>
        <strain evidence="2 3">MKD8</strain>
    </source>
</reference>
<dbReference type="AlphaFoldDB" id="A0A2U9PI65"/>
<evidence type="ECO:0008006" key="4">
    <source>
        <dbReference type="Google" id="ProtNLM"/>
    </source>
</evidence>
<organism evidence="2 3">
    <name type="scientific">Mycolicibacterium smegmatis (strain MKD8)</name>
    <name type="common">Mycobacterium smegmatis</name>
    <dbReference type="NCBI Taxonomy" id="1214915"/>
    <lineage>
        <taxon>Bacteria</taxon>
        <taxon>Bacillati</taxon>
        <taxon>Actinomycetota</taxon>
        <taxon>Actinomycetes</taxon>
        <taxon>Mycobacteriales</taxon>
        <taxon>Mycobacteriaceae</taxon>
        <taxon>Mycolicibacterium</taxon>
    </lineage>
</organism>
<gene>
    <name evidence="2" type="ORF">D806_003740</name>
</gene>
<evidence type="ECO:0000313" key="3">
    <source>
        <dbReference type="Proteomes" id="UP000011200"/>
    </source>
</evidence>
<dbReference type="EMBL" id="CP027541">
    <property type="protein sequence ID" value="AWT51368.1"/>
    <property type="molecule type" value="Genomic_DNA"/>
</dbReference>
<feature type="signal peptide" evidence="1">
    <location>
        <begin position="1"/>
        <end position="22"/>
    </location>
</feature>
<protein>
    <recommendedName>
        <fullName evidence="4">Hemophore-related protein</fullName>
    </recommendedName>
</protein>
<dbReference type="NCBIfam" id="TIGR04529">
    <property type="entry name" value="MTB_hemophore"/>
    <property type="match status" value="1"/>
</dbReference>
<keyword evidence="1" id="KW-0732">Signal</keyword>
<evidence type="ECO:0000313" key="2">
    <source>
        <dbReference type="EMBL" id="AWT51368.1"/>
    </source>
</evidence>
<name>A0A2U9PI65_MYCSE</name>
<dbReference type="Proteomes" id="UP000011200">
    <property type="component" value="Chromosome"/>
</dbReference>